<comment type="caution">
    <text evidence="3">The sequence shown here is derived from an EMBL/GenBank/DDBJ whole genome shotgun (WGS) entry which is preliminary data.</text>
</comment>
<dbReference type="InterPro" id="IPR050764">
    <property type="entry name" value="CbbQ/NirQ/NorQ/GpvN"/>
</dbReference>
<evidence type="ECO:0000313" key="3">
    <source>
        <dbReference type="EMBL" id="MDI2090652.1"/>
    </source>
</evidence>
<dbReference type="SUPFAM" id="SSF52540">
    <property type="entry name" value="P-loop containing nucleoside triphosphate hydrolases"/>
    <property type="match status" value="1"/>
</dbReference>
<accession>A0ABT6Q0L1</accession>
<dbReference type="InterPro" id="IPR027417">
    <property type="entry name" value="P-loop_NTPase"/>
</dbReference>
<name>A0ABT6Q0L1_9PROT</name>
<sequence length="335" mass="36761">MTSLNKTISDSRDDTQLADTYSQHLTDVLIETGRVIYGQQNAIKQILASLLSGGHALLVGAPGLGKTKLVTTLSTVMGLSAKRIQFTPDLMPADITGSEILDEDQHGKRHFRFIPGPAFCQLVMADEINRASPRTQSALLQAMQEKCISIAGKDYPLPAPFHVLATQNPIEQEGTYPLPEAQLDRFMVQIDLTYPDHDTEKAMLLATTCAEEITPRNILSPEMLIQAQSLVRRLPIGNDLIDSVIRLIRNARPETSTDPFIQQNIAWGPGPRAAQALMLLIRAKALIDGRLAPSQDDLVALAPAVLRHRIALTFAAKAENIRLDNIIQTLLQKSV</sequence>
<dbReference type="PANTHER" id="PTHR42759:SF1">
    <property type="entry name" value="MAGNESIUM-CHELATASE SUBUNIT CHLD"/>
    <property type="match status" value="1"/>
</dbReference>
<protein>
    <submittedName>
        <fullName evidence="3">MoxR family ATPase</fullName>
    </submittedName>
</protein>
<feature type="domain" description="ATPase AAA-3" evidence="1">
    <location>
        <begin position="55"/>
        <end position="188"/>
    </location>
</feature>
<gene>
    <name evidence="3" type="ORF">QJV27_04515</name>
</gene>
<dbReference type="Proteomes" id="UP001431634">
    <property type="component" value="Unassembled WGS sequence"/>
</dbReference>
<reference evidence="3" key="1">
    <citation type="submission" date="2023-05" db="EMBL/GenBank/DDBJ databases">
        <title>Whole genome sequence of Commensalibacter sp.</title>
        <authorList>
            <person name="Charoenyingcharoen P."/>
            <person name="Yukphan P."/>
        </authorList>
    </citation>
    <scope>NUCLEOTIDE SEQUENCE</scope>
    <source>
        <strain evidence="3">TBRC 16381</strain>
    </source>
</reference>
<dbReference type="Pfam" id="PF17863">
    <property type="entry name" value="AAA_lid_2"/>
    <property type="match status" value="1"/>
</dbReference>
<dbReference type="EMBL" id="JASBAO010000001">
    <property type="protein sequence ID" value="MDI2090652.1"/>
    <property type="molecule type" value="Genomic_DNA"/>
</dbReference>
<dbReference type="PIRSF" id="PIRSF002849">
    <property type="entry name" value="AAA_ATPase_chaperone_MoxR_prd"/>
    <property type="match status" value="1"/>
</dbReference>
<dbReference type="Gene3D" id="1.10.8.80">
    <property type="entry name" value="Magnesium chelatase subunit I, C-Terminal domain"/>
    <property type="match status" value="1"/>
</dbReference>
<evidence type="ECO:0000313" key="4">
    <source>
        <dbReference type="Proteomes" id="UP001431634"/>
    </source>
</evidence>
<dbReference type="InterPro" id="IPR011703">
    <property type="entry name" value="ATPase_AAA-3"/>
</dbReference>
<keyword evidence="4" id="KW-1185">Reference proteome</keyword>
<dbReference type="InterPro" id="IPR041628">
    <property type="entry name" value="ChlI/MoxR_AAA_lid"/>
</dbReference>
<proteinExistence type="predicted"/>
<feature type="domain" description="ChlI/MoxR AAA lid" evidence="2">
    <location>
        <begin position="262"/>
        <end position="328"/>
    </location>
</feature>
<organism evidence="3 4">
    <name type="scientific">Commensalibacter oyaizuii</name>
    <dbReference type="NCBI Taxonomy" id="3043873"/>
    <lineage>
        <taxon>Bacteria</taxon>
        <taxon>Pseudomonadati</taxon>
        <taxon>Pseudomonadota</taxon>
        <taxon>Alphaproteobacteria</taxon>
        <taxon>Acetobacterales</taxon>
        <taxon>Acetobacteraceae</taxon>
    </lineage>
</organism>
<dbReference type="PANTHER" id="PTHR42759">
    <property type="entry name" value="MOXR FAMILY PROTEIN"/>
    <property type="match status" value="1"/>
</dbReference>
<dbReference type="RefSeq" id="WP_281447782.1">
    <property type="nucleotide sequence ID" value="NZ_JASBAO010000001.1"/>
</dbReference>
<evidence type="ECO:0000259" key="1">
    <source>
        <dbReference type="Pfam" id="PF07726"/>
    </source>
</evidence>
<evidence type="ECO:0000259" key="2">
    <source>
        <dbReference type="Pfam" id="PF17863"/>
    </source>
</evidence>
<dbReference type="Gene3D" id="3.40.50.300">
    <property type="entry name" value="P-loop containing nucleotide triphosphate hydrolases"/>
    <property type="match status" value="1"/>
</dbReference>
<dbReference type="Pfam" id="PF07726">
    <property type="entry name" value="AAA_3"/>
    <property type="match status" value="1"/>
</dbReference>